<dbReference type="Proteomes" id="UP000001822">
    <property type="component" value="Chromosome"/>
</dbReference>
<organism evidence="1 2">
    <name type="scientific">Cytophaga hutchinsonii (strain ATCC 33406 / DSM 1761 / CIP 103989 / NBRC 15051 / NCIMB 9469 / D465)</name>
    <dbReference type="NCBI Taxonomy" id="269798"/>
    <lineage>
        <taxon>Bacteria</taxon>
        <taxon>Pseudomonadati</taxon>
        <taxon>Bacteroidota</taxon>
        <taxon>Cytophagia</taxon>
        <taxon>Cytophagales</taxon>
        <taxon>Cytophagaceae</taxon>
        <taxon>Cytophaga</taxon>
    </lineage>
</organism>
<sequence>MKNSWFSNVVWSSILLIMLSACSKHTYKHAAVAGGFEGVMQSPFFEQDSIHYFKTSIDTYGKALSGILAVKKQSGDTLKVSFFTEMGVSFFDAYVTHDSYQLIRCISQLDSKPVMNTIIEDIRWVVLFNKNQLSDPVQIKSASNQQTVRFNYQGAYIFAELAKDNYPYKITYVYGSKYKRKFEVKYATLENLTASQIFVEHFNFDLKIQLTALSFTQ</sequence>
<keyword evidence="2" id="KW-1185">Reference proteome</keyword>
<gene>
    <name evidence="1" type="ordered locus">CHU_2111</name>
</gene>
<dbReference type="KEGG" id="chu:CHU_2111"/>
<proteinExistence type="predicted"/>
<evidence type="ECO:0000313" key="1">
    <source>
        <dbReference type="EMBL" id="ABG59374.1"/>
    </source>
</evidence>
<dbReference type="AlphaFoldDB" id="A0A6N4SSU0"/>
<accession>A0A6N4SSU0</accession>
<evidence type="ECO:0008006" key="3">
    <source>
        <dbReference type="Google" id="ProtNLM"/>
    </source>
</evidence>
<dbReference type="RefSeq" id="WP_011585491.1">
    <property type="nucleotide sequence ID" value="NC_008255.1"/>
</dbReference>
<name>A0A6N4SSU0_CYTH3</name>
<evidence type="ECO:0000313" key="2">
    <source>
        <dbReference type="Proteomes" id="UP000001822"/>
    </source>
</evidence>
<reference evidence="1 2" key="1">
    <citation type="journal article" date="2007" name="Appl. Environ. Microbiol.">
        <title>Genome sequence of the cellulolytic gliding bacterium Cytophaga hutchinsonii.</title>
        <authorList>
            <person name="Xie G."/>
            <person name="Bruce D.C."/>
            <person name="Challacombe J.F."/>
            <person name="Chertkov O."/>
            <person name="Detter J.C."/>
            <person name="Gilna P."/>
            <person name="Han C.S."/>
            <person name="Lucas S."/>
            <person name="Misra M."/>
            <person name="Myers G.L."/>
            <person name="Richardson P."/>
            <person name="Tapia R."/>
            <person name="Thayer N."/>
            <person name="Thompson L.S."/>
            <person name="Brettin T.S."/>
            <person name="Henrissat B."/>
            <person name="Wilson D.B."/>
            <person name="McBride M.J."/>
        </authorList>
    </citation>
    <scope>NUCLEOTIDE SEQUENCE [LARGE SCALE GENOMIC DNA]</scope>
    <source>
        <strain evidence="2">ATCC 33406 / DSM 1761 / CIP 103989 / NBRC 15051 / NCIMB 9469 / D465</strain>
    </source>
</reference>
<dbReference type="EMBL" id="CP000383">
    <property type="protein sequence ID" value="ABG59374.1"/>
    <property type="molecule type" value="Genomic_DNA"/>
</dbReference>
<dbReference type="PROSITE" id="PS51257">
    <property type="entry name" value="PROKAR_LIPOPROTEIN"/>
    <property type="match status" value="1"/>
</dbReference>
<dbReference type="OrthoDB" id="1043955at2"/>
<protein>
    <recommendedName>
        <fullName evidence="3">Lipoprotein</fullName>
    </recommendedName>
</protein>